<name>W7TKL7_9STRA</name>
<accession>W7TKL7</accession>
<feature type="region of interest" description="Disordered" evidence="1">
    <location>
        <begin position="1"/>
        <end position="22"/>
    </location>
</feature>
<dbReference type="Proteomes" id="UP000019335">
    <property type="component" value="Chromosome 15"/>
</dbReference>
<evidence type="ECO:0000256" key="1">
    <source>
        <dbReference type="SAM" id="MobiDB-lite"/>
    </source>
</evidence>
<evidence type="ECO:0000313" key="2">
    <source>
        <dbReference type="EMBL" id="EWM24023.1"/>
    </source>
</evidence>
<proteinExistence type="predicted"/>
<dbReference type="AlphaFoldDB" id="W7TKL7"/>
<protein>
    <submittedName>
        <fullName evidence="2">Uncharacterized protein</fullName>
    </submittedName>
</protein>
<organism evidence="2 3">
    <name type="scientific">Nannochloropsis gaditana</name>
    <dbReference type="NCBI Taxonomy" id="72520"/>
    <lineage>
        <taxon>Eukaryota</taxon>
        <taxon>Sar</taxon>
        <taxon>Stramenopiles</taxon>
        <taxon>Ochrophyta</taxon>
        <taxon>Eustigmatophyceae</taxon>
        <taxon>Eustigmatales</taxon>
        <taxon>Monodopsidaceae</taxon>
        <taxon>Nannochloropsis</taxon>
    </lineage>
</organism>
<gene>
    <name evidence="2" type="ORF">Naga_100040g38</name>
</gene>
<keyword evidence="3" id="KW-1185">Reference proteome</keyword>
<comment type="caution">
    <text evidence="2">The sequence shown here is derived from an EMBL/GenBank/DDBJ whole genome shotgun (WGS) entry which is preliminary data.</text>
</comment>
<evidence type="ECO:0000313" key="3">
    <source>
        <dbReference type="Proteomes" id="UP000019335"/>
    </source>
</evidence>
<reference evidence="2 3" key="1">
    <citation type="journal article" date="2014" name="Mol. Plant">
        <title>Chromosome Scale Genome Assembly and Transcriptome Profiling of Nannochloropsis gaditana in Nitrogen Depletion.</title>
        <authorList>
            <person name="Corteggiani Carpinelli E."/>
            <person name="Telatin A."/>
            <person name="Vitulo N."/>
            <person name="Forcato C."/>
            <person name="D'Angelo M."/>
            <person name="Schiavon R."/>
            <person name="Vezzi A."/>
            <person name="Giacometti G.M."/>
            <person name="Morosinotto T."/>
            <person name="Valle G."/>
        </authorList>
    </citation>
    <scope>NUCLEOTIDE SEQUENCE [LARGE SCALE GENOMIC DNA]</scope>
    <source>
        <strain evidence="2 3">B-31</strain>
    </source>
</reference>
<sequence length="82" mass="9212">MVNPVRDGGEASCAGARMRSGSKTSVYVGLAGVEKVLEEQRNLRYVSSPWRRTGRDCRRVHPEATRLFKKKVQPEVNKHVST</sequence>
<dbReference type="EMBL" id="AZIL01001410">
    <property type="protein sequence ID" value="EWM24023.1"/>
    <property type="molecule type" value="Genomic_DNA"/>
</dbReference>